<feature type="domain" description="NmrA-like" evidence="1">
    <location>
        <begin position="6"/>
        <end position="237"/>
    </location>
</feature>
<dbReference type="PANTHER" id="PTHR47129">
    <property type="entry name" value="QUINONE OXIDOREDUCTASE 2"/>
    <property type="match status" value="1"/>
</dbReference>
<accession>A0A4S3JUT1</accession>
<dbReference type="Proteomes" id="UP000308092">
    <property type="component" value="Unassembled WGS sequence"/>
</dbReference>
<evidence type="ECO:0000313" key="4">
    <source>
        <dbReference type="Proteomes" id="UP000308092"/>
    </source>
</evidence>
<comment type="caution">
    <text evidence="3">The sequence shown here is derived from an EMBL/GenBank/DDBJ whole genome shotgun (WGS) entry which is preliminary data.</text>
</comment>
<dbReference type="AlphaFoldDB" id="A0A4S3JUT1"/>
<dbReference type="Proteomes" id="UP000324241">
    <property type="component" value="Unassembled WGS sequence"/>
</dbReference>
<organism evidence="3 4">
    <name type="scientific">Aspergillus tanneri</name>
    <dbReference type="NCBI Taxonomy" id="1220188"/>
    <lineage>
        <taxon>Eukaryota</taxon>
        <taxon>Fungi</taxon>
        <taxon>Dikarya</taxon>
        <taxon>Ascomycota</taxon>
        <taxon>Pezizomycotina</taxon>
        <taxon>Eurotiomycetes</taxon>
        <taxon>Eurotiomycetidae</taxon>
        <taxon>Eurotiales</taxon>
        <taxon>Aspergillaceae</taxon>
        <taxon>Aspergillus</taxon>
        <taxon>Aspergillus subgen. Circumdati</taxon>
    </lineage>
</organism>
<dbReference type="CDD" id="cd05269">
    <property type="entry name" value="TMR_SDR_a"/>
    <property type="match status" value="1"/>
</dbReference>
<dbReference type="RefSeq" id="XP_033429653.1">
    <property type="nucleotide sequence ID" value="XM_033567658.1"/>
</dbReference>
<dbReference type="VEuPathDB" id="FungiDB:EYZ11_001330"/>
<sequence length="305" mass="33971">MALKYLITGATGGLGEQTLAYFVANCPATEYAAASSRESNRKQFEDRGIAFRHANYDDPETLEAAFQDVENLLFVSTNVFDNVKRKRQHENFVAAAKKAGVKHVWYTSLSFGGLESTSKAAVQKVHLETEDLLKESGVTFTSVREGVYTEAFPVFINWFPTTSTISLPSDAPISFTLRTELGEATARLMIAGGHENEIVLLTAPEAIRPSEIVDVINKTTGRQVKFELVSPDEYVRLNGENDLGGKPRAFFEMTKSWWDGITKGELQTTHPLMKEILGREPVKASDAIRNLLTENPDFTWHQNYA</sequence>
<dbReference type="STRING" id="1220188.A0A4S3JUT1"/>
<reference evidence="3 4" key="1">
    <citation type="submission" date="2019-03" db="EMBL/GenBank/DDBJ databases">
        <title>The genome sequence of a newly discovered highly antifungal drug resistant Aspergillus species, Aspergillus tanneri NIH 1004.</title>
        <authorList>
            <person name="Mounaud S."/>
            <person name="Singh I."/>
            <person name="Joardar V."/>
            <person name="Pakala S."/>
            <person name="Pakala S."/>
            <person name="Venepally P."/>
            <person name="Hoover J."/>
            <person name="Nierman W."/>
            <person name="Chung J."/>
            <person name="Losada L."/>
        </authorList>
    </citation>
    <scope>NUCLEOTIDE SEQUENCE [LARGE SCALE GENOMIC DNA]</scope>
    <source>
        <strain evidence="3 4">NIH1004</strain>
    </source>
</reference>
<dbReference type="SUPFAM" id="SSF51735">
    <property type="entry name" value="NAD(P)-binding Rossmann-fold domains"/>
    <property type="match status" value="1"/>
</dbReference>
<dbReference type="PANTHER" id="PTHR47129:SF1">
    <property type="entry name" value="NMRA-LIKE DOMAIN-CONTAINING PROTEIN"/>
    <property type="match status" value="1"/>
</dbReference>
<dbReference type="InterPro" id="IPR036291">
    <property type="entry name" value="NAD(P)-bd_dom_sf"/>
</dbReference>
<name>A0A4S3JUT1_9EURO</name>
<evidence type="ECO:0000313" key="2">
    <source>
        <dbReference type="EMBL" id="KAA8650292.1"/>
    </source>
</evidence>
<evidence type="ECO:0000313" key="3">
    <source>
        <dbReference type="EMBL" id="THC99155.1"/>
    </source>
</evidence>
<dbReference type="InterPro" id="IPR052718">
    <property type="entry name" value="NmrA-type_oxidoreductase"/>
</dbReference>
<keyword evidence="4" id="KW-1185">Reference proteome</keyword>
<gene>
    <name evidence="2" type="ORF">ATNIH1004_002975</name>
    <name evidence="3" type="ORF">EYZ11_001330</name>
</gene>
<dbReference type="Gene3D" id="3.40.50.720">
    <property type="entry name" value="NAD(P)-binding Rossmann-like Domain"/>
    <property type="match status" value="1"/>
</dbReference>
<dbReference type="GeneID" id="54325677"/>
<proteinExistence type="predicted"/>
<dbReference type="OrthoDB" id="419598at2759"/>
<dbReference type="EMBL" id="SOSA01000024">
    <property type="protein sequence ID" value="THC99155.1"/>
    <property type="molecule type" value="Genomic_DNA"/>
</dbReference>
<protein>
    <recommendedName>
        <fullName evidence="1">NmrA-like domain-containing protein</fullName>
    </recommendedName>
</protein>
<dbReference type="Pfam" id="PF05368">
    <property type="entry name" value="NmrA"/>
    <property type="match status" value="1"/>
</dbReference>
<dbReference type="EMBL" id="QUQM01000001">
    <property type="protein sequence ID" value="KAA8650292.1"/>
    <property type="molecule type" value="Genomic_DNA"/>
</dbReference>
<evidence type="ECO:0000259" key="1">
    <source>
        <dbReference type="Pfam" id="PF05368"/>
    </source>
</evidence>
<evidence type="ECO:0000313" key="5">
    <source>
        <dbReference type="Proteomes" id="UP000324241"/>
    </source>
</evidence>
<reference evidence="2 5" key="2">
    <citation type="submission" date="2019-08" db="EMBL/GenBank/DDBJ databases">
        <title>The genome sequence of a newly discovered highly antifungal drug resistant Aspergillus species, Aspergillus tanneri NIH 1004.</title>
        <authorList>
            <person name="Mounaud S."/>
            <person name="Singh I."/>
            <person name="Joardar V."/>
            <person name="Pakala S."/>
            <person name="Pakala S."/>
            <person name="Venepally P."/>
            <person name="Chung J.K."/>
            <person name="Losada L."/>
            <person name="Nierman W.C."/>
        </authorList>
    </citation>
    <scope>NUCLEOTIDE SEQUENCE [LARGE SCALE GENOMIC DNA]</scope>
    <source>
        <strain evidence="2 5">NIH1004</strain>
    </source>
</reference>
<dbReference type="Gene3D" id="3.90.25.10">
    <property type="entry name" value="UDP-galactose 4-epimerase, domain 1"/>
    <property type="match status" value="1"/>
</dbReference>
<dbReference type="InterPro" id="IPR008030">
    <property type="entry name" value="NmrA-like"/>
</dbReference>